<feature type="transmembrane region" description="Helical" evidence="6">
    <location>
        <begin position="247"/>
        <end position="264"/>
    </location>
</feature>
<evidence type="ECO:0000313" key="8">
    <source>
        <dbReference type="EMBL" id="MBA5727929.1"/>
    </source>
</evidence>
<dbReference type="InterPro" id="IPR050545">
    <property type="entry name" value="Mycobact_MmpL"/>
</dbReference>
<dbReference type="Pfam" id="PF03176">
    <property type="entry name" value="MMPL"/>
    <property type="match status" value="1"/>
</dbReference>
<evidence type="ECO:0000256" key="4">
    <source>
        <dbReference type="ARBA" id="ARBA00022989"/>
    </source>
</evidence>
<feature type="transmembrane region" description="Helical" evidence="6">
    <location>
        <begin position="627"/>
        <end position="645"/>
    </location>
</feature>
<protein>
    <recommendedName>
        <fullName evidence="7">Membrane transport protein MMPL domain-containing protein</fullName>
    </recommendedName>
</protein>
<feature type="transmembrane region" description="Helical" evidence="6">
    <location>
        <begin position="367"/>
        <end position="384"/>
    </location>
</feature>
<feature type="transmembrane region" description="Helical" evidence="6">
    <location>
        <begin position="652"/>
        <end position="670"/>
    </location>
</feature>
<evidence type="ECO:0000256" key="6">
    <source>
        <dbReference type="SAM" id="Phobius"/>
    </source>
</evidence>
<keyword evidence="3 6" id="KW-0812">Transmembrane</keyword>
<evidence type="ECO:0000256" key="5">
    <source>
        <dbReference type="ARBA" id="ARBA00023136"/>
    </source>
</evidence>
<proteinExistence type="predicted"/>
<keyword evidence="5 6" id="KW-0472">Membrane</keyword>
<feature type="domain" description="Membrane transport protein MMPL" evidence="7">
    <location>
        <begin position="175"/>
        <end position="390"/>
    </location>
</feature>
<feature type="transmembrane region" description="Helical" evidence="6">
    <location>
        <begin position="415"/>
        <end position="433"/>
    </location>
</feature>
<comment type="subcellular location">
    <subcellularLocation>
        <location evidence="1">Cell membrane</location>
        <topology evidence="1">Multi-pass membrane protein</topology>
    </subcellularLocation>
</comment>
<keyword evidence="2" id="KW-1003">Cell membrane</keyword>
<feature type="transmembrane region" description="Helical" evidence="6">
    <location>
        <begin position="676"/>
        <end position="700"/>
    </location>
</feature>
<feature type="transmembrane region" description="Helical" evidence="6">
    <location>
        <begin position="269"/>
        <end position="290"/>
    </location>
</feature>
<sequence>MKRHLPLLLTLFCAIMAAAGTFATIPLRMGMEAFLPRPHDEASRFLLDELNHGATQSIMIASVRSDRTDTLVQTGHRFHQALAATGLFSLILDGPASLSWQKDQPVFFAHRYGLAPHDRTRLFSPATLKTDTDRLYDLLQSMAAPLVEEIGLKDPTGAYADYLASLERSSPPTSLDGLWLTADHHATLMLLQLRHPSLDPARLKQLHQAIQQAFDSSRPHDDTTCQLLLTGSPAFSFSAAQSLRHDMDLLALLSLVLVTGILYWRFRSLWVLAVMAVPFLFSLSLSMLVVQLCFGWVHGIAVGFGMTMLGVSLDYPVLLLGHRDRGETIPVVLGRIGSSLKLATLTAIVGLLSMIFCGLPGLMELGLFSATGILAASCITLWLLPRLVTQADLAAHQQGVSPALLRWENLRRYRVCTLLILPPALALLLLSPFRIERQGEILNPVPTALLATDRQLHQQLGTPQPSLMAVIHAPDSQTVLQREETLLASLPDSRDMDYAAQLLPSRLLQQQRLDSLPSAKTLKAALQAALRESPFQPDAFAGLPDDVEQAKHLPPLGLGDIAGTVLAHRLDLLLMPRSDSWYGLILPRTPQAATALTRLHEERPQDLLLVNMKTAVGDLLHPYVRKAAFWLAAGITLALLVLLICQKDPARTGRIALTLCLTGLGTLAVLRLHGPVFSIIHIVALAFVLGIGMDYALFFSRPQLDAAERTRTLRTLLTCNLMTILSFAILAGCQTPLLRELGLTISSGALFAMLFSFLLMGTVPASSRQGDPA</sequence>
<comment type="caution">
    <text evidence="8">The sequence shown here is derived from an EMBL/GenBank/DDBJ whole genome shotgun (WGS) entry which is preliminary data.</text>
</comment>
<evidence type="ECO:0000256" key="2">
    <source>
        <dbReference type="ARBA" id="ARBA00022475"/>
    </source>
</evidence>
<gene>
    <name evidence="8" type="ORF">CPA56_08065</name>
</gene>
<dbReference type="RefSeq" id="WP_182041512.1">
    <property type="nucleotide sequence ID" value="NZ_PDLY01000005.1"/>
</dbReference>
<dbReference type="EMBL" id="PDLY01000005">
    <property type="protein sequence ID" value="MBA5727929.1"/>
    <property type="molecule type" value="Genomic_DNA"/>
</dbReference>
<accession>A0ABR5ZUS8</accession>
<feature type="transmembrane region" description="Helical" evidence="6">
    <location>
        <begin position="712"/>
        <end position="731"/>
    </location>
</feature>
<dbReference type="PANTHER" id="PTHR33406">
    <property type="entry name" value="MEMBRANE PROTEIN MJ1562-RELATED"/>
    <property type="match status" value="1"/>
</dbReference>
<evidence type="ECO:0000313" key="9">
    <source>
        <dbReference type="Proteomes" id="UP000765338"/>
    </source>
</evidence>
<evidence type="ECO:0000256" key="3">
    <source>
        <dbReference type="ARBA" id="ARBA00022692"/>
    </source>
</evidence>
<name>A0ABR5ZUS8_9PROT</name>
<organism evidence="8 9">
    <name type="scientific">Bombella mellum</name>
    <dbReference type="NCBI Taxonomy" id="2039288"/>
    <lineage>
        <taxon>Bacteria</taxon>
        <taxon>Pseudomonadati</taxon>
        <taxon>Pseudomonadota</taxon>
        <taxon>Alphaproteobacteria</taxon>
        <taxon>Acetobacterales</taxon>
        <taxon>Acetobacteraceae</taxon>
        <taxon>Bombella</taxon>
    </lineage>
</organism>
<dbReference type="PANTHER" id="PTHR33406:SF13">
    <property type="entry name" value="MEMBRANE PROTEIN YDFJ"/>
    <property type="match status" value="1"/>
</dbReference>
<keyword evidence="4 6" id="KW-1133">Transmembrane helix</keyword>
<evidence type="ECO:0000256" key="1">
    <source>
        <dbReference type="ARBA" id="ARBA00004651"/>
    </source>
</evidence>
<reference evidence="8 9" key="1">
    <citation type="submission" date="2017-10" db="EMBL/GenBank/DDBJ databases">
        <authorList>
            <person name="Jakob F."/>
        </authorList>
    </citation>
    <scope>NUCLEOTIDE SEQUENCE [LARGE SCALE GENOMIC DNA]</scope>
    <source>
        <strain evidence="8 9">TMW 2.1889</strain>
    </source>
</reference>
<feature type="transmembrane region" description="Helical" evidence="6">
    <location>
        <begin position="296"/>
        <end position="321"/>
    </location>
</feature>
<dbReference type="SUPFAM" id="SSF82866">
    <property type="entry name" value="Multidrug efflux transporter AcrB transmembrane domain"/>
    <property type="match status" value="2"/>
</dbReference>
<feature type="transmembrane region" description="Helical" evidence="6">
    <location>
        <begin position="342"/>
        <end position="361"/>
    </location>
</feature>
<keyword evidence="9" id="KW-1185">Reference proteome</keyword>
<dbReference type="Proteomes" id="UP000765338">
    <property type="component" value="Unassembled WGS sequence"/>
</dbReference>
<dbReference type="InterPro" id="IPR004869">
    <property type="entry name" value="MMPL_dom"/>
</dbReference>
<evidence type="ECO:0000259" key="7">
    <source>
        <dbReference type="Pfam" id="PF03176"/>
    </source>
</evidence>
<dbReference type="Gene3D" id="1.20.1640.10">
    <property type="entry name" value="Multidrug efflux transporter AcrB transmembrane domain"/>
    <property type="match status" value="2"/>
</dbReference>
<feature type="transmembrane region" description="Helical" evidence="6">
    <location>
        <begin position="743"/>
        <end position="763"/>
    </location>
</feature>